<protein>
    <submittedName>
        <fullName evidence="2">Uncharacterized protein</fullName>
    </submittedName>
</protein>
<gene>
    <name evidence="2" type="ORF">BELL_0397g00030</name>
</gene>
<name>A0A4Z1JH37_9HELO</name>
<evidence type="ECO:0000256" key="1">
    <source>
        <dbReference type="SAM" id="MobiDB-lite"/>
    </source>
</evidence>
<dbReference type="EMBL" id="PQXM01000395">
    <property type="protein sequence ID" value="TGO73029.1"/>
    <property type="molecule type" value="Genomic_DNA"/>
</dbReference>
<feature type="region of interest" description="Disordered" evidence="1">
    <location>
        <begin position="43"/>
        <end position="67"/>
    </location>
</feature>
<reference evidence="2 3" key="1">
    <citation type="submission" date="2017-12" db="EMBL/GenBank/DDBJ databases">
        <title>Comparative genomics of Botrytis spp.</title>
        <authorList>
            <person name="Valero-Jimenez C.A."/>
            <person name="Tapia P."/>
            <person name="Veloso J."/>
            <person name="Silva-Moreno E."/>
            <person name="Staats M."/>
            <person name="Valdes J.H."/>
            <person name="Van Kan J.A.L."/>
        </authorList>
    </citation>
    <scope>NUCLEOTIDE SEQUENCE [LARGE SCALE GENOMIC DNA]</scope>
    <source>
        <strain evidence="2 3">Be9601</strain>
    </source>
</reference>
<proteinExistence type="predicted"/>
<evidence type="ECO:0000313" key="3">
    <source>
        <dbReference type="Proteomes" id="UP000297229"/>
    </source>
</evidence>
<sequence length="134" mass="15032">MRRYTKQAFYLDIASRDIFNPEAGVTGPVRTTQVIQRAVFRKRDNHRTRGPTYPDKMSKVNSETSIRGTSNEECDLFLSNYYEPTTSALEIPYAEDLPFGFNLEVDPASISLKSRSCGSGKPQLLYVGSGPKSK</sequence>
<dbReference type="Proteomes" id="UP000297229">
    <property type="component" value="Unassembled WGS sequence"/>
</dbReference>
<keyword evidence="3" id="KW-1185">Reference proteome</keyword>
<organism evidence="2 3">
    <name type="scientific">Botrytis elliptica</name>
    <dbReference type="NCBI Taxonomy" id="278938"/>
    <lineage>
        <taxon>Eukaryota</taxon>
        <taxon>Fungi</taxon>
        <taxon>Dikarya</taxon>
        <taxon>Ascomycota</taxon>
        <taxon>Pezizomycotina</taxon>
        <taxon>Leotiomycetes</taxon>
        <taxon>Helotiales</taxon>
        <taxon>Sclerotiniaceae</taxon>
        <taxon>Botrytis</taxon>
    </lineage>
</organism>
<dbReference type="AlphaFoldDB" id="A0A4Z1JH37"/>
<comment type="caution">
    <text evidence="2">The sequence shown here is derived from an EMBL/GenBank/DDBJ whole genome shotgun (WGS) entry which is preliminary data.</text>
</comment>
<evidence type="ECO:0000313" key="2">
    <source>
        <dbReference type="EMBL" id="TGO73029.1"/>
    </source>
</evidence>
<accession>A0A4Z1JH37</accession>